<gene>
    <name evidence="1" type="primary">g5129</name>
    <name evidence="1" type="ORF">NpPPO83_00005129</name>
</gene>
<keyword evidence="2" id="KW-1185">Reference proteome</keyword>
<evidence type="ECO:0000313" key="1">
    <source>
        <dbReference type="EMBL" id="GME36513.1"/>
    </source>
</evidence>
<reference evidence="1" key="1">
    <citation type="submission" date="2024-09" db="EMBL/GenBank/DDBJ databases">
        <title>Draft Genome Sequences of Neofusicoccum parvum.</title>
        <authorList>
            <person name="Ashida A."/>
            <person name="Camagna M."/>
            <person name="Tanaka A."/>
            <person name="Takemoto D."/>
        </authorList>
    </citation>
    <scope>NUCLEOTIDE SEQUENCE</scope>
    <source>
        <strain evidence="1">PPO83</strain>
    </source>
</reference>
<sequence length="226" mass="23528">MPPTQPPKPRAIIFDLLTALLDSWTAWDLAASTALAQTGQPRSASLGRAWRARYLQLTYGAGAYTSYAGLVRAAAAATPGLPAPLAADLLLANYVAWIAPWPDAAPTLARLKDAGYLLAVATNCSVELGHEAAGLCGEGVFDAVVTAEESGWYKPAKGAYEAVLRDLGCEAGEALFVAGSAADVPGAAAAGMRVVWHNRVGLEAVGEVRAEREGRTLEEVLEGIVL</sequence>
<proteinExistence type="predicted"/>
<name>A0ACB5SDW3_9PEZI</name>
<organism evidence="1 2">
    <name type="scientific">Neofusicoccum parvum</name>
    <dbReference type="NCBI Taxonomy" id="310453"/>
    <lineage>
        <taxon>Eukaryota</taxon>
        <taxon>Fungi</taxon>
        <taxon>Dikarya</taxon>
        <taxon>Ascomycota</taxon>
        <taxon>Pezizomycotina</taxon>
        <taxon>Dothideomycetes</taxon>
        <taxon>Dothideomycetes incertae sedis</taxon>
        <taxon>Botryosphaeriales</taxon>
        <taxon>Botryosphaeriaceae</taxon>
        <taxon>Neofusicoccum</taxon>
    </lineage>
</organism>
<accession>A0ACB5SDW3</accession>
<evidence type="ECO:0000313" key="2">
    <source>
        <dbReference type="Proteomes" id="UP001165186"/>
    </source>
</evidence>
<dbReference type="EMBL" id="BSXG01000075">
    <property type="protein sequence ID" value="GME36513.1"/>
    <property type="molecule type" value="Genomic_DNA"/>
</dbReference>
<comment type="caution">
    <text evidence="1">The sequence shown here is derived from an EMBL/GenBank/DDBJ whole genome shotgun (WGS) entry which is preliminary data.</text>
</comment>
<dbReference type="Proteomes" id="UP001165186">
    <property type="component" value="Unassembled WGS sequence"/>
</dbReference>
<protein>
    <submittedName>
        <fullName evidence="1">2-deoxyglucose-6-phosphate phosphatase</fullName>
    </submittedName>
</protein>